<dbReference type="AlphaFoldDB" id="A0A8J2SDC3"/>
<dbReference type="Gene3D" id="1.10.10.10">
    <property type="entry name" value="Winged helix-like DNA-binding domain superfamily/Winged helix DNA-binding domain"/>
    <property type="match status" value="1"/>
</dbReference>
<protein>
    <recommendedName>
        <fullName evidence="5">O-methyltransferase C-terminal domain-containing protein</fullName>
    </recommendedName>
</protein>
<evidence type="ECO:0000256" key="2">
    <source>
        <dbReference type="ARBA" id="ARBA00022679"/>
    </source>
</evidence>
<evidence type="ECO:0000256" key="4">
    <source>
        <dbReference type="SAM" id="SignalP"/>
    </source>
</evidence>
<dbReference type="PROSITE" id="PS51683">
    <property type="entry name" value="SAM_OMT_II"/>
    <property type="match status" value="1"/>
</dbReference>
<accession>A0A8J2SDC3</accession>
<feature type="chain" id="PRO_5035262385" description="O-methyltransferase C-terminal domain-containing protein" evidence="4">
    <location>
        <begin position="18"/>
        <end position="400"/>
    </location>
</feature>
<evidence type="ECO:0000259" key="5">
    <source>
        <dbReference type="Pfam" id="PF00891"/>
    </source>
</evidence>
<dbReference type="CDD" id="cd02440">
    <property type="entry name" value="AdoMet_MTases"/>
    <property type="match status" value="1"/>
</dbReference>
<dbReference type="Pfam" id="PF00891">
    <property type="entry name" value="Methyltransf_2"/>
    <property type="match status" value="1"/>
</dbReference>
<keyword evidence="1" id="KW-0489">Methyltransferase</keyword>
<dbReference type="InterPro" id="IPR029063">
    <property type="entry name" value="SAM-dependent_MTases_sf"/>
</dbReference>
<feature type="domain" description="O-methyltransferase C-terminal" evidence="5">
    <location>
        <begin position="176"/>
        <end position="378"/>
    </location>
</feature>
<dbReference type="InterPro" id="IPR016461">
    <property type="entry name" value="COMT-like"/>
</dbReference>
<dbReference type="GO" id="GO:0008171">
    <property type="term" value="F:O-methyltransferase activity"/>
    <property type="evidence" value="ECO:0007669"/>
    <property type="project" value="InterPro"/>
</dbReference>
<dbReference type="SUPFAM" id="SSF53335">
    <property type="entry name" value="S-adenosyl-L-methionine-dependent methyltransferases"/>
    <property type="match status" value="1"/>
</dbReference>
<keyword evidence="4" id="KW-0732">Signal</keyword>
<dbReference type="SUPFAM" id="SSF46785">
    <property type="entry name" value="Winged helix' DNA-binding domain"/>
    <property type="match status" value="1"/>
</dbReference>
<dbReference type="InterPro" id="IPR036388">
    <property type="entry name" value="WH-like_DNA-bd_sf"/>
</dbReference>
<evidence type="ECO:0000313" key="7">
    <source>
        <dbReference type="Proteomes" id="UP000789595"/>
    </source>
</evidence>
<dbReference type="InterPro" id="IPR001077">
    <property type="entry name" value="COMT_C"/>
</dbReference>
<dbReference type="PANTHER" id="PTHR43712:SF2">
    <property type="entry name" value="O-METHYLTRANSFERASE CICE"/>
    <property type="match status" value="1"/>
</dbReference>
<name>A0A8J2SDC3_9STRA</name>
<dbReference type="Proteomes" id="UP000789595">
    <property type="component" value="Unassembled WGS sequence"/>
</dbReference>
<comment type="caution">
    <text evidence="6">The sequence shown here is derived from an EMBL/GenBank/DDBJ whole genome shotgun (WGS) entry which is preliminary data.</text>
</comment>
<proteinExistence type="predicted"/>
<dbReference type="PANTHER" id="PTHR43712">
    <property type="entry name" value="PUTATIVE (AFU_ORTHOLOGUE AFUA_4G14580)-RELATED"/>
    <property type="match status" value="1"/>
</dbReference>
<keyword evidence="7" id="KW-1185">Reference proteome</keyword>
<feature type="signal peptide" evidence="4">
    <location>
        <begin position="1"/>
        <end position="17"/>
    </location>
</feature>
<evidence type="ECO:0000256" key="3">
    <source>
        <dbReference type="ARBA" id="ARBA00022691"/>
    </source>
</evidence>
<dbReference type="Gene3D" id="3.40.50.150">
    <property type="entry name" value="Vaccinia Virus protein VP39"/>
    <property type="match status" value="1"/>
</dbReference>
<gene>
    <name evidence="6" type="ORF">PECAL_1P19460</name>
</gene>
<evidence type="ECO:0000313" key="6">
    <source>
        <dbReference type="EMBL" id="CAH0365504.1"/>
    </source>
</evidence>
<evidence type="ECO:0000256" key="1">
    <source>
        <dbReference type="ARBA" id="ARBA00022603"/>
    </source>
</evidence>
<dbReference type="OrthoDB" id="1606438at2759"/>
<organism evidence="6 7">
    <name type="scientific">Pelagomonas calceolata</name>
    <dbReference type="NCBI Taxonomy" id="35677"/>
    <lineage>
        <taxon>Eukaryota</taxon>
        <taxon>Sar</taxon>
        <taxon>Stramenopiles</taxon>
        <taxon>Ochrophyta</taxon>
        <taxon>Pelagophyceae</taxon>
        <taxon>Pelagomonadales</taxon>
        <taxon>Pelagomonadaceae</taxon>
        <taxon>Pelagomonas</taxon>
    </lineage>
</organism>
<dbReference type="GO" id="GO:0032259">
    <property type="term" value="P:methylation"/>
    <property type="evidence" value="ECO:0007669"/>
    <property type="project" value="UniProtKB-KW"/>
</dbReference>
<sequence length="400" mass="42785">MPRQTLIACCSFVGTYAFGGLDLAATLPPGVAAGATAAVAALGGVAAGRLAKSDDADDRWLNDWTQKTRGAAALWALMDCGIVDALPDRDCPGLSSAELIAAARETSERAPAADAADAVARLLRHLALLKFCDESPTWRFRHSARSRAFVSDDLARSRALSNLSPALVRPWWRVSEALQQNEAPFSLEHGEGAWDYLSRNERDASHFDSLMKGLSEKGGAERSLVALGASDAAFAWSELPQRSRVIDVGGGEGHLLAQILKNHPHFVGTCVDRSDVAARASAYLSNVAGAEAVAGSFFEQLPAGDVYVLKWILHDWDDDDALRILQAVRKSMTADARLVVLERVVGDARATDAHMWVCFGGKERSTAAFEGLLGDAGFVTRSITPLDGDALVAIECETRQ</sequence>
<keyword evidence="3" id="KW-0949">S-adenosyl-L-methionine</keyword>
<dbReference type="EMBL" id="CAKKNE010000001">
    <property type="protein sequence ID" value="CAH0365504.1"/>
    <property type="molecule type" value="Genomic_DNA"/>
</dbReference>
<dbReference type="InterPro" id="IPR036390">
    <property type="entry name" value="WH_DNA-bd_sf"/>
</dbReference>
<keyword evidence="2" id="KW-0808">Transferase</keyword>
<reference evidence="6" key="1">
    <citation type="submission" date="2021-11" db="EMBL/GenBank/DDBJ databases">
        <authorList>
            <consortium name="Genoscope - CEA"/>
            <person name="William W."/>
        </authorList>
    </citation>
    <scope>NUCLEOTIDE SEQUENCE</scope>
</reference>